<feature type="compositionally biased region" description="Basic and acidic residues" evidence="1">
    <location>
        <begin position="58"/>
        <end position="76"/>
    </location>
</feature>
<feature type="region of interest" description="Disordered" evidence="1">
    <location>
        <begin position="57"/>
        <end position="76"/>
    </location>
</feature>
<evidence type="ECO:0000313" key="3">
    <source>
        <dbReference type="Proteomes" id="UP001150062"/>
    </source>
</evidence>
<proteinExistence type="predicted"/>
<protein>
    <submittedName>
        <fullName evidence="2">Homer</fullName>
    </submittedName>
</protein>
<feature type="compositionally biased region" description="Basic and acidic residues" evidence="1">
    <location>
        <begin position="337"/>
        <end position="352"/>
    </location>
</feature>
<evidence type="ECO:0000313" key="2">
    <source>
        <dbReference type="EMBL" id="KAJ6246885.1"/>
    </source>
</evidence>
<keyword evidence="3" id="KW-1185">Reference proteome</keyword>
<feature type="region of interest" description="Disordered" evidence="1">
    <location>
        <begin position="315"/>
        <end position="352"/>
    </location>
</feature>
<gene>
    <name evidence="2" type="ORF">M0813_02139</name>
</gene>
<dbReference type="Proteomes" id="UP001150062">
    <property type="component" value="Unassembled WGS sequence"/>
</dbReference>
<organism evidence="2 3">
    <name type="scientific">Anaeramoeba flamelloides</name>
    <dbReference type="NCBI Taxonomy" id="1746091"/>
    <lineage>
        <taxon>Eukaryota</taxon>
        <taxon>Metamonada</taxon>
        <taxon>Anaeramoebidae</taxon>
        <taxon>Anaeramoeba</taxon>
    </lineage>
</organism>
<evidence type="ECO:0000256" key="1">
    <source>
        <dbReference type="SAM" id="MobiDB-lite"/>
    </source>
</evidence>
<sequence length="419" mass="49174">MSNEQPDKEELLIKAKKLKEKLNGSKLKFTQLRKLYYLNRTAHKEQMKKLVEEVTNIKNDEEQLKSSSQKEKERRQQELKIMKESLFDKEEKIQYLNEELTTLKETSSIKQRQKNKQIQEITKIFEETQEKTKELEKENRNLSVKIEDAIFDFKMKVEEMKEKIDDLVEEISKKKKKKKIDKFLEEQLELIAMKLNSDSQKSQLEQLNNDYDSLSRMLNGKVNEFKTLKKSLARLDENMKVHKNEISKLKEKIKVLKKKNSEMNNAIDRGIIGVGAKLFESRIASLKRQLLEKEQEANQLKNTILELKNSVSDSFNSNKKIDTNTNTNTNTNTSTSKLKENDETKDSSNVEERNARNLIEKLIESLSDSVINLKKLRNEKELDTFQALLPKDLKTAFNDIKQDQELIKKEIVRLDSSIL</sequence>
<comment type="caution">
    <text evidence="2">The sequence shown here is derived from an EMBL/GenBank/DDBJ whole genome shotgun (WGS) entry which is preliminary data.</text>
</comment>
<reference evidence="2" key="1">
    <citation type="submission" date="2022-08" db="EMBL/GenBank/DDBJ databases">
        <title>Novel sulfate-reducing endosymbionts in the free-living metamonad Anaeramoeba.</title>
        <authorList>
            <person name="Jerlstrom-Hultqvist J."/>
            <person name="Cepicka I."/>
            <person name="Gallot-Lavallee L."/>
            <person name="Salas-Leiva D."/>
            <person name="Curtis B.A."/>
            <person name="Zahonova K."/>
            <person name="Pipaliya S."/>
            <person name="Dacks J."/>
            <person name="Roger A.J."/>
        </authorList>
    </citation>
    <scope>NUCLEOTIDE SEQUENCE</scope>
    <source>
        <strain evidence="2">Schooner1</strain>
    </source>
</reference>
<accession>A0ABQ8YQM4</accession>
<feature type="compositionally biased region" description="Low complexity" evidence="1">
    <location>
        <begin position="323"/>
        <end position="336"/>
    </location>
</feature>
<name>A0ABQ8YQM4_9EUKA</name>
<dbReference type="EMBL" id="JAOAOG010000131">
    <property type="protein sequence ID" value="KAJ6246885.1"/>
    <property type="molecule type" value="Genomic_DNA"/>
</dbReference>